<proteinExistence type="predicted"/>
<feature type="signal peptide" evidence="3">
    <location>
        <begin position="1"/>
        <end position="18"/>
    </location>
</feature>
<dbReference type="PANTHER" id="PTHR46093:SF18">
    <property type="entry name" value="FIBRONECTIN TYPE-III DOMAIN-CONTAINING PROTEIN"/>
    <property type="match status" value="1"/>
</dbReference>
<comment type="caution">
    <text evidence="4">The sequence shown here is derived from an EMBL/GenBank/DDBJ whole genome shotgun (WGS) entry which is preliminary data.</text>
</comment>
<dbReference type="InterPro" id="IPR015915">
    <property type="entry name" value="Kelch-typ_b-propeller"/>
</dbReference>
<evidence type="ECO:0000256" key="1">
    <source>
        <dbReference type="ARBA" id="ARBA00022441"/>
    </source>
</evidence>
<keyword evidence="2" id="KW-0677">Repeat</keyword>
<organism evidence="4 5">
    <name type="scientific">Prymnesium parvum</name>
    <name type="common">Toxic golden alga</name>
    <dbReference type="NCBI Taxonomy" id="97485"/>
    <lineage>
        <taxon>Eukaryota</taxon>
        <taxon>Haptista</taxon>
        <taxon>Haptophyta</taxon>
        <taxon>Prymnesiophyceae</taxon>
        <taxon>Prymnesiales</taxon>
        <taxon>Prymnesiaceae</taxon>
        <taxon>Prymnesium</taxon>
    </lineage>
</organism>
<dbReference type="Proteomes" id="UP001515480">
    <property type="component" value="Unassembled WGS sequence"/>
</dbReference>
<keyword evidence="5" id="KW-1185">Reference proteome</keyword>
<dbReference type="PANTHER" id="PTHR46093">
    <property type="entry name" value="ACYL-COA-BINDING DOMAIN-CONTAINING PROTEIN 5"/>
    <property type="match status" value="1"/>
</dbReference>
<keyword evidence="3" id="KW-0732">Signal</keyword>
<evidence type="ECO:0000313" key="4">
    <source>
        <dbReference type="EMBL" id="KAL1503264.1"/>
    </source>
</evidence>
<dbReference type="Pfam" id="PF24681">
    <property type="entry name" value="Kelch_KLHDC2_KLHL20_DRC7"/>
    <property type="match status" value="1"/>
</dbReference>
<feature type="chain" id="PRO_5044255912" evidence="3">
    <location>
        <begin position="19"/>
        <end position="507"/>
    </location>
</feature>
<dbReference type="Gene3D" id="2.120.10.80">
    <property type="entry name" value="Kelch-type beta propeller"/>
    <property type="match status" value="2"/>
</dbReference>
<accession>A0AB34IP79</accession>
<dbReference type="AlphaFoldDB" id="A0AB34IP79"/>
<dbReference type="EMBL" id="JBGBPQ010000022">
    <property type="protein sequence ID" value="KAL1503264.1"/>
    <property type="molecule type" value="Genomic_DNA"/>
</dbReference>
<gene>
    <name evidence="4" type="ORF">AB1Y20_011319</name>
</gene>
<sequence>MECALLRLPAVLLLEIAAHLLPRQLNAPAAAWRAALRLAASCRAMLHAVLPDAVCLRFPLLHPLLSDAPSPTRWLQLVASVQAIRAHACWLKLRPLRPLRPPRQPLAPPPLAGATLCFMESERLVLYGGSTDGEPHGAAYLCTLCWFPTPLAQWDLLPAPPPRRRFHSASRTPSPLAEMIVFGGRGAANTLLDDAWLLRLASGPADAAVAQWRRLPRGEGSAWPCERASHVTALWEERGSTVLHGGHGARGTLSDTWLLDEASRWSPLETHGAKVARAHHCGGVLHDRLLVYAGQDDQLLSVESVCVLALGTAVWSELTLEQLGSRLDASAAAIPGVGLLVFGGVGGGFGFEAPTPWLVDLDAPSARALASPWQHSPHARACSALCAADRLRVFLFGGFDGQTDLHDLWCLSLAPSAAPAASVCFGEADASRWLHQRFLQLQRGAQQGCNVPAPPPSTGRVPRHLFANAAKCFDLVHGRVAASYPRVWQTAAVVESADLQAIETASH</sequence>
<name>A0AB34IP79_PRYPA</name>
<reference evidence="4 5" key="1">
    <citation type="journal article" date="2024" name="Science">
        <title>Giant polyketide synthase enzymes in the biosynthesis of giant marine polyether toxins.</title>
        <authorList>
            <person name="Fallon T.R."/>
            <person name="Shende V.V."/>
            <person name="Wierzbicki I.H."/>
            <person name="Pendleton A.L."/>
            <person name="Watervoot N.F."/>
            <person name="Auber R.P."/>
            <person name="Gonzalez D.J."/>
            <person name="Wisecaver J.H."/>
            <person name="Moore B.S."/>
        </authorList>
    </citation>
    <scope>NUCLEOTIDE SEQUENCE [LARGE SCALE GENOMIC DNA]</scope>
    <source>
        <strain evidence="4 5">12B1</strain>
    </source>
</reference>
<evidence type="ECO:0000313" key="5">
    <source>
        <dbReference type="Proteomes" id="UP001515480"/>
    </source>
</evidence>
<keyword evidence="1" id="KW-0880">Kelch repeat</keyword>
<protein>
    <submittedName>
        <fullName evidence="4">Uncharacterized protein</fullName>
    </submittedName>
</protein>
<evidence type="ECO:0000256" key="2">
    <source>
        <dbReference type="ARBA" id="ARBA00022737"/>
    </source>
</evidence>
<evidence type="ECO:0000256" key="3">
    <source>
        <dbReference type="SAM" id="SignalP"/>
    </source>
</evidence>
<dbReference type="SUPFAM" id="SSF117281">
    <property type="entry name" value="Kelch motif"/>
    <property type="match status" value="1"/>
</dbReference>